<dbReference type="Gene3D" id="3.40.50.12780">
    <property type="entry name" value="N-terminal domain of ligase-like"/>
    <property type="match status" value="1"/>
</dbReference>
<evidence type="ECO:0000256" key="1">
    <source>
        <dbReference type="ARBA" id="ARBA00006432"/>
    </source>
</evidence>
<dbReference type="InterPro" id="IPR045851">
    <property type="entry name" value="AMP-bd_C_sf"/>
</dbReference>
<accession>A0A318LKB6</accession>
<gene>
    <name evidence="7" type="ORF">BA062_19565</name>
</gene>
<dbReference type="PROSITE" id="PS00455">
    <property type="entry name" value="AMP_BINDING"/>
    <property type="match status" value="1"/>
</dbReference>
<dbReference type="SUPFAM" id="SSF56801">
    <property type="entry name" value="Acetyl-CoA synthetase-like"/>
    <property type="match status" value="1"/>
</dbReference>
<dbReference type="GO" id="GO:0005524">
    <property type="term" value="F:ATP binding"/>
    <property type="evidence" value="ECO:0007669"/>
    <property type="project" value="UniProtKB-KW"/>
</dbReference>
<dbReference type="RefSeq" id="WP_110338837.1">
    <property type="nucleotide sequence ID" value="NZ_MASU01000007.1"/>
</dbReference>
<dbReference type="GO" id="GO:0016405">
    <property type="term" value="F:CoA-ligase activity"/>
    <property type="evidence" value="ECO:0007669"/>
    <property type="project" value="TreeGrafter"/>
</dbReference>
<protein>
    <submittedName>
        <fullName evidence="7">Acyl-CoA synthetase</fullName>
    </submittedName>
</protein>
<proteinExistence type="inferred from homology"/>
<dbReference type="PANTHER" id="PTHR24096">
    <property type="entry name" value="LONG-CHAIN-FATTY-ACID--COA LIGASE"/>
    <property type="match status" value="1"/>
</dbReference>
<evidence type="ECO:0000259" key="5">
    <source>
        <dbReference type="Pfam" id="PF00501"/>
    </source>
</evidence>
<dbReference type="Proteomes" id="UP000247892">
    <property type="component" value="Unassembled WGS sequence"/>
</dbReference>
<dbReference type="PANTHER" id="PTHR24096:SF149">
    <property type="entry name" value="AMP-BINDING DOMAIN-CONTAINING PROTEIN-RELATED"/>
    <property type="match status" value="1"/>
</dbReference>
<dbReference type="Gene3D" id="3.30.300.30">
    <property type="match status" value="1"/>
</dbReference>
<dbReference type="AlphaFoldDB" id="A0A318LKB6"/>
<dbReference type="EMBL" id="MASU01000007">
    <property type="protein sequence ID" value="PXY30738.1"/>
    <property type="molecule type" value="Genomic_DNA"/>
</dbReference>
<dbReference type="OrthoDB" id="9803968at2"/>
<organism evidence="7 8">
    <name type="scientific">Prauserella flavalba</name>
    <dbReference type="NCBI Taxonomy" id="1477506"/>
    <lineage>
        <taxon>Bacteria</taxon>
        <taxon>Bacillati</taxon>
        <taxon>Actinomycetota</taxon>
        <taxon>Actinomycetes</taxon>
        <taxon>Pseudonocardiales</taxon>
        <taxon>Pseudonocardiaceae</taxon>
        <taxon>Prauserella</taxon>
    </lineage>
</organism>
<dbReference type="InterPro" id="IPR042099">
    <property type="entry name" value="ANL_N_sf"/>
</dbReference>
<sequence>MIYRSPLPDVEIPGGTLTELVLGTAARHGGKPALVDGVTGETLTYAELAEGASAGAGGLAALGVGPGDVVGLLSHNQPRYALAVHAALGAGAAVTPMNPVLTAGEIGKQLRASRAKVLVTAEAVADKAADVAREHGIEHVYVLGEHDRARPFAELLAAGHPAPRPDLDPATAVAVLPFSSGTTGAAKGVRLTHRNLVANLVQTRAGWRVGPDDVQAAVLPFFHIYGFTIILHSGLLGGATVLTLPRFEPGAYLAALAEHHVTRAYFAPPMVLALANAPDVERYDLSALRYAFCGAAPLDVEVTERAERRLGCRIRQGYGMTEASPGTHQVYDDAFATTPAGSVGRLSPNTEARLVHPGTDTDVAPGEDGELLVRGPQVMLGYLDNPGATASTITGGWLHTGDIARVDDHGVFWIVDRLKELIKYKGYQVAPAELEAVLLSHPGVLDAAVIGVPHAEGGEAPKAFVVPRPGVEAGDVLAWVAERVAPYKKVRALEFVDSIPKSPTGKILRRVLKERG</sequence>
<reference evidence="7 8" key="1">
    <citation type="submission" date="2016-07" db="EMBL/GenBank/DDBJ databases">
        <title>Draft genome sequence of Prauserella sp. YIM 121212, isolated from alkaline soil.</title>
        <authorList>
            <person name="Ruckert C."/>
            <person name="Albersmeier A."/>
            <person name="Jiang C.-L."/>
            <person name="Jiang Y."/>
            <person name="Kalinowski J."/>
            <person name="Schneider O."/>
            <person name="Winkler A."/>
            <person name="Zotchev S.B."/>
        </authorList>
    </citation>
    <scope>NUCLEOTIDE SEQUENCE [LARGE SCALE GENOMIC DNA]</scope>
    <source>
        <strain evidence="7 8">YIM 121212</strain>
    </source>
</reference>
<keyword evidence="3" id="KW-0547">Nucleotide-binding</keyword>
<comment type="caution">
    <text evidence="7">The sequence shown here is derived from an EMBL/GenBank/DDBJ whole genome shotgun (WGS) entry which is preliminary data.</text>
</comment>
<evidence type="ECO:0000256" key="4">
    <source>
        <dbReference type="ARBA" id="ARBA00022840"/>
    </source>
</evidence>
<dbReference type="Pfam" id="PF13193">
    <property type="entry name" value="AMP-binding_C"/>
    <property type="match status" value="1"/>
</dbReference>
<dbReference type="FunFam" id="3.30.300.30:FF:000007">
    <property type="entry name" value="4-coumarate--CoA ligase 2"/>
    <property type="match status" value="1"/>
</dbReference>
<evidence type="ECO:0000256" key="2">
    <source>
        <dbReference type="ARBA" id="ARBA00022598"/>
    </source>
</evidence>
<keyword evidence="8" id="KW-1185">Reference proteome</keyword>
<name>A0A318LKB6_9PSEU</name>
<dbReference type="Pfam" id="PF00501">
    <property type="entry name" value="AMP-binding"/>
    <property type="match status" value="1"/>
</dbReference>
<evidence type="ECO:0000259" key="6">
    <source>
        <dbReference type="Pfam" id="PF13193"/>
    </source>
</evidence>
<feature type="domain" description="AMP-binding enzyme C-terminal" evidence="6">
    <location>
        <begin position="433"/>
        <end position="506"/>
    </location>
</feature>
<dbReference type="InterPro" id="IPR020845">
    <property type="entry name" value="AMP-binding_CS"/>
</dbReference>
<keyword evidence="4" id="KW-0067">ATP-binding</keyword>
<evidence type="ECO:0000313" key="7">
    <source>
        <dbReference type="EMBL" id="PXY30738.1"/>
    </source>
</evidence>
<dbReference type="InterPro" id="IPR025110">
    <property type="entry name" value="AMP-bd_C"/>
</dbReference>
<evidence type="ECO:0000256" key="3">
    <source>
        <dbReference type="ARBA" id="ARBA00022741"/>
    </source>
</evidence>
<keyword evidence="2" id="KW-0436">Ligase</keyword>
<comment type="similarity">
    <text evidence="1">Belongs to the ATP-dependent AMP-binding enzyme family.</text>
</comment>
<evidence type="ECO:0000313" key="8">
    <source>
        <dbReference type="Proteomes" id="UP000247892"/>
    </source>
</evidence>
<feature type="domain" description="AMP-dependent synthetase/ligase" evidence="5">
    <location>
        <begin position="24"/>
        <end position="383"/>
    </location>
</feature>
<dbReference type="FunFam" id="3.40.50.12780:FF:000003">
    <property type="entry name" value="Long-chain-fatty-acid--CoA ligase FadD"/>
    <property type="match status" value="1"/>
</dbReference>
<dbReference type="InterPro" id="IPR000873">
    <property type="entry name" value="AMP-dep_synth/lig_dom"/>
</dbReference>